<organism evidence="2 3">
    <name type="scientific">Phocaeicola intestinalis</name>
    <dbReference type="NCBI Taxonomy" id="2762212"/>
    <lineage>
        <taxon>Bacteria</taxon>
        <taxon>Pseudomonadati</taxon>
        <taxon>Bacteroidota</taxon>
        <taxon>Bacteroidia</taxon>
        <taxon>Bacteroidales</taxon>
        <taxon>Bacteroidaceae</taxon>
        <taxon>Phocaeicola</taxon>
    </lineage>
</organism>
<evidence type="ECO:0000313" key="3">
    <source>
        <dbReference type="Proteomes" id="UP000620874"/>
    </source>
</evidence>
<keyword evidence="3" id="KW-1185">Reference proteome</keyword>
<proteinExistence type="predicted"/>
<dbReference type="Proteomes" id="UP000620874">
    <property type="component" value="Unassembled WGS sequence"/>
</dbReference>
<reference evidence="2 3" key="1">
    <citation type="submission" date="2020-08" db="EMBL/GenBank/DDBJ databases">
        <title>A Genomic Blueprint of the Chicken Gut Microbiome.</title>
        <authorList>
            <person name="Gilroy R."/>
            <person name="Ravi A."/>
            <person name="Getino M."/>
            <person name="Pursley I."/>
            <person name="Horton D.L."/>
            <person name="Alikhan N.-F."/>
            <person name="Baker D."/>
            <person name="Gharbi K."/>
            <person name="Hall N."/>
            <person name="Watson M."/>
            <person name="Adriaenssens E.M."/>
            <person name="Foster-Nyarko E."/>
            <person name="Jarju S."/>
            <person name="Secka A."/>
            <person name="Antonio M."/>
            <person name="Oren A."/>
            <person name="Chaudhuri R."/>
            <person name="La Ragione R.M."/>
            <person name="Hildebrand F."/>
            <person name="Pallen M.J."/>
        </authorList>
    </citation>
    <scope>NUCLEOTIDE SEQUENCE [LARGE SCALE GENOMIC DNA]</scope>
    <source>
        <strain evidence="2 3">Sa1CVN1</strain>
    </source>
</reference>
<dbReference type="Pfam" id="PF06296">
    <property type="entry name" value="RelE"/>
    <property type="match status" value="1"/>
</dbReference>
<sequence>MNYSINTLLDFDRELKRLSKKYKSIKQDYARLLDELHANPTAGADLGDGVHKVRMAIASKNRGKSHGARVITYVYKIDEESGIITLLTIYDKEKVDTISAEEIVRLKELAKAHLGISAQ</sequence>
<gene>
    <name evidence="2" type="ORF">H9625_10155</name>
</gene>
<dbReference type="EMBL" id="JACSPP010000029">
    <property type="protein sequence ID" value="MBD8040787.1"/>
    <property type="molecule type" value="Genomic_DNA"/>
</dbReference>
<feature type="coiled-coil region" evidence="1">
    <location>
        <begin position="8"/>
        <end position="35"/>
    </location>
</feature>
<name>A0ABR8Y9D9_9BACT</name>
<evidence type="ECO:0000256" key="1">
    <source>
        <dbReference type="SAM" id="Coils"/>
    </source>
</evidence>
<keyword evidence="1" id="KW-0175">Coiled coil</keyword>
<dbReference type="RefSeq" id="WP_191764209.1">
    <property type="nucleotide sequence ID" value="NZ_JACSPP010000029.1"/>
</dbReference>
<evidence type="ECO:0000313" key="2">
    <source>
        <dbReference type="EMBL" id="MBD8040787.1"/>
    </source>
</evidence>
<dbReference type="InterPro" id="IPR009387">
    <property type="entry name" value="HigB-2"/>
</dbReference>
<protein>
    <submittedName>
        <fullName evidence="2">Type II toxin-antitoxin system RelE/ParE family toxin</fullName>
    </submittedName>
</protein>
<accession>A0ABR8Y9D9</accession>
<comment type="caution">
    <text evidence="2">The sequence shown here is derived from an EMBL/GenBank/DDBJ whole genome shotgun (WGS) entry which is preliminary data.</text>
</comment>